<sequence length="55" mass="6798">MYYRPDIYDLTNMGIVVFIVFIVVIVLWAVYDWEPKEDRDRSHYNWDVSRREGKK</sequence>
<keyword evidence="1" id="KW-0472">Membrane</keyword>
<evidence type="ECO:0000313" key="2">
    <source>
        <dbReference type="EMBL" id="GLI55631.1"/>
    </source>
</evidence>
<dbReference type="Proteomes" id="UP001144471">
    <property type="component" value="Unassembled WGS sequence"/>
</dbReference>
<dbReference type="RefSeq" id="WP_281834222.1">
    <property type="nucleotide sequence ID" value="NZ_BSDY01000004.1"/>
</dbReference>
<keyword evidence="1" id="KW-1133">Transmembrane helix</keyword>
<name>A0A9W6GKS8_9FUSO</name>
<organism evidence="2 3">
    <name type="scientific">Propionigenium maris DSM 9537</name>
    <dbReference type="NCBI Taxonomy" id="1123000"/>
    <lineage>
        <taxon>Bacteria</taxon>
        <taxon>Fusobacteriati</taxon>
        <taxon>Fusobacteriota</taxon>
        <taxon>Fusobacteriia</taxon>
        <taxon>Fusobacteriales</taxon>
        <taxon>Fusobacteriaceae</taxon>
        <taxon>Propionigenium</taxon>
    </lineage>
</organism>
<dbReference type="EMBL" id="BSDY01000004">
    <property type="protein sequence ID" value="GLI55631.1"/>
    <property type="molecule type" value="Genomic_DNA"/>
</dbReference>
<accession>A0A9W6GKS8</accession>
<comment type="caution">
    <text evidence="2">The sequence shown here is derived from an EMBL/GenBank/DDBJ whole genome shotgun (WGS) entry which is preliminary data.</text>
</comment>
<evidence type="ECO:0000313" key="3">
    <source>
        <dbReference type="Proteomes" id="UP001144471"/>
    </source>
</evidence>
<protein>
    <submittedName>
        <fullName evidence="2">Uncharacterized protein</fullName>
    </submittedName>
</protein>
<evidence type="ECO:0000256" key="1">
    <source>
        <dbReference type="SAM" id="Phobius"/>
    </source>
</evidence>
<feature type="transmembrane region" description="Helical" evidence="1">
    <location>
        <begin position="12"/>
        <end position="31"/>
    </location>
</feature>
<dbReference type="AlphaFoldDB" id="A0A9W6GKS8"/>
<gene>
    <name evidence="2" type="ORF">PM10SUCC1_11450</name>
</gene>
<proteinExistence type="predicted"/>
<keyword evidence="3" id="KW-1185">Reference proteome</keyword>
<keyword evidence="1" id="KW-0812">Transmembrane</keyword>
<reference evidence="2" key="1">
    <citation type="submission" date="2022-12" db="EMBL/GenBank/DDBJ databases">
        <title>Reference genome sequencing for broad-spectrum identification of bacterial and archaeal isolates by mass spectrometry.</title>
        <authorList>
            <person name="Sekiguchi Y."/>
            <person name="Tourlousse D.M."/>
        </authorList>
    </citation>
    <scope>NUCLEOTIDE SEQUENCE</scope>
    <source>
        <strain evidence="2">10succ1</strain>
    </source>
</reference>